<comment type="caution">
    <text evidence="3">The sequence shown here is derived from an EMBL/GenBank/DDBJ whole genome shotgun (WGS) entry which is preliminary data.</text>
</comment>
<feature type="transmembrane region" description="Helical" evidence="1">
    <location>
        <begin position="205"/>
        <end position="227"/>
    </location>
</feature>
<dbReference type="InterPro" id="IPR000326">
    <property type="entry name" value="PAP2/HPO"/>
</dbReference>
<feature type="transmembrane region" description="Helical" evidence="1">
    <location>
        <begin position="61"/>
        <end position="81"/>
    </location>
</feature>
<reference evidence="3 4" key="1">
    <citation type="journal article" date="2019" name="Int. J. Syst. Evol. Microbiol.">
        <title>The Global Catalogue of Microorganisms (GCM) 10K type strain sequencing project: providing services to taxonomists for standard genome sequencing and annotation.</title>
        <authorList>
            <consortium name="The Broad Institute Genomics Platform"/>
            <consortium name="The Broad Institute Genome Sequencing Center for Infectious Disease"/>
            <person name="Wu L."/>
            <person name="Ma J."/>
        </authorList>
    </citation>
    <scope>NUCLEOTIDE SEQUENCE [LARGE SCALE GENOMIC DNA]</scope>
    <source>
        <strain evidence="3 4">JCM 4805</strain>
    </source>
</reference>
<accession>A0ABN1BD96</accession>
<feature type="domain" description="Phosphatidic acid phosphatase type 2/haloperoxidase" evidence="2">
    <location>
        <begin position="141"/>
        <end position="248"/>
    </location>
</feature>
<protein>
    <submittedName>
        <fullName evidence="3">Phosphatase PAP2 family protein</fullName>
    </submittedName>
</protein>
<dbReference type="SMART" id="SM00014">
    <property type="entry name" value="acidPPc"/>
    <property type="match status" value="1"/>
</dbReference>
<sequence>MFIRLGPAMYAKMRHLASGTSRNGGLTVDRLAETGRRTAGRGGRVTGRAAPAVLPPSLRAWLGPVAALAALVVVVLGVLYAGHSRPGRVDRWFVDPTADSVRPPWRSVALATDFLGEPAGAATLVVAVATGCLLLRRPRAAALVVAGTGSTVGSATLLKPLVGRTIHGDNLSFPSGHTAFLTALALVVALLATGRLGLGRTAGTSLVLAAALMGGAAMGWAQVALGAHYPTDAVGGWCTALAVVPATAWLVDRAADRAADRQQRP</sequence>
<evidence type="ECO:0000313" key="3">
    <source>
        <dbReference type="EMBL" id="GAA0495140.1"/>
    </source>
</evidence>
<evidence type="ECO:0000313" key="4">
    <source>
        <dbReference type="Proteomes" id="UP001500909"/>
    </source>
</evidence>
<feature type="transmembrane region" description="Helical" evidence="1">
    <location>
        <begin position="178"/>
        <end position="198"/>
    </location>
</feature>
<feature type="transmembrane region" description="Helical" evidence="1">
    <location>
        <begin position="233"/>
        <end position="251"/>
    </location>
</feature>
<proteinExistence type="predicted"/>
<evidence type="ECO:0000259" key="2">
    <source>
        <dbReference type="SMART" id="SM00014"/>
    </source>
</evidence>
<gene>
    <name evidence="3" type="ORF">GCM10010361_70670</name>
</gene>
<feature type="transmembrane region" description="Helical" evidence="1">
    <location>
        <begin position="140"/>
        <end position="158"/>
    </location>
</feature>
<organism evidence="3 4">
    <name type="scientific">Streptomyces olivaceiscleroticus</name>
    <dbReference type="NCBI Taxonomy" id="68245"/>
    <lineage>
        <taxon>Bacteria</taxon>
        <taxon>Bacillati</taxon>
        <taxon>Actinomycetota</taxon>
        <taxon>Actinomycetes</taxon>
        <taxon>Kitasatosporales</taxon>
        <taxon>Streptomycetaceae</taxon>
        <taxon>Streptomyces</taxon>
    </lineage>
</organism>
<keyword evidence="1" id="KW-1133">Transmembrane helix</keyword>
<keyword evidence="1" id="KW-0812">Transmembrane</keyword>
<dbReference type="Proteomes" id="UP001500909">
    <property type="component" value="Unassembled WGS sequence"/>
</dbReference>
<keyword evidence="4" id="KW-1185">Reference proteome</keyword>
<dbReference type="InterPro" id="IPR036938">
    <property type="entry name" value="PAP2/HPO_sf"/>
</dbReference>
<dbReference type="Gene3D" id="1.20.144.10">
    <property type="entry name" value="Phosphatidic acid phosphatase type 2/haloperoxidase"/>
    <property type="match status" value="1"/>
</dbReference>
<dbReference type="SUPFAM" id="SSF48317">
    <property type="entry name" value="Acid phosphatase/Vanadium-dependent haloperoxidase"/>
    <property type="match status" value="1"/>
</dbReference>
<dbReference type="Pfam" id="PF01569">
    <property type="entry name" value="PAP2"/>
    <property type="match status" value="1"/>
</dbReference>
<name>A0ABN1BD96_9ACTN</name>
<evidence type="ECO:0000256" key="1">
    <source>
        <dbReference type="SAM" id="Phobius"/>
    </source>
</evidence>
<keyword evidence="1" id="KW-0472">Membrane</keyword>
<dbReference type="EMBL" id="BAAABY010000054">
    <property type="protein sequence ID" value="GAA0495140.1"/>
    <property type="molecule type" value="Genomic_DNA"/>
</dbReference>